<evidence type="ECO:0000259" key="11">
    <source>
        <dbReference type="PROSITE" id="PS50948"/>
    </source>
</evidence>
<name>A0AAV6JTN4_9ERIC</name>
<dbReference type="InterPro" id="IPR036426">
    <property type="entry name" value="Bulb-type_lectin_dom_sf"/>
</dbReference>
<dbReference type="PROSITE" id="PS50948">
    <property type="entry name" value="PAN"/>
    <property type="match status" value="1"/>
</dbReference>
<dbReference type="EMBL" id="JACTNZ010000006">
    <property type="protein sequence ID" value="KAG5543523.1"/>
    <property type="molecule type" value="Genomic_DNA"/>
</dbReference>
<dbReference type="CDD" id="cd01098">
    <property type="entry name" value="PAN_AP_plant"/>
    <property type="match status" value="1"/>
</dbReference>
<dbReference type="PANTHER" id="PTHR47974:SF3">
    <property type="entry name" value="RECEPTOR-LIKE SERINE_THREONINE-PROTEIN KINASE"/>
    <property type="match status" value="1"/>
</dbReference>
<reference evidence="12 13" key="1">
    <citation type="submission" date="2020-08" db="EMBL/GenBank/DDBJ databases">
        <title>Plant Genome Project.</title>
        <authorList>
            <person name="Zhang R.-G."/>
        </authorList>
    </citation>
    <scope>NUCLEOTIDE SEQUENCE [LARGE SCALE GENOMIC DNA]</scope>
    <source>
        <strain evidence="12">WSP0</strain>
        <tissue evidence="12">Leaf</tissue>
    </source>
</reference>
<evidence type="ECO:0000313" key="13">
    <source>
        <dbReference type="Proteomes" id="UP000823749"/>
    </source>
</evidence>
<dbReference type="Proteomes" id="UP000823749">
    <property type="component" value="Chromosome 6"/>
</dbReference>
<evidence type="ECO:0000256" key="8">
    <source>
        <dbReference type="SAM" id="Phobius"/>
    </source>
</evidence>
<dbReference type="SMART" id="SM00108">
    <property type="entry name" value="B_lectin"/>
    <property type="match status" value="2"/>
</dbReference>
<dbReference type="AlphaFoldDB" id="A0AAV6JTN4"/>
<feature type="chain" id="PRO_5043551853" description="Non-specific serine/threonine protein kinase" evidence="9">
    <location>
        <begin position="23"/>
        <end position="854"/>
    </location>
</feature>
<feature type="transmembrane region" description="Helical" evidence="8">
    <location>
        <begin position="463"/>
        <end position="486"/>
    </location>
</feature>
<organism evidence="12 13">
    <name type="scientific">Rhododendron griersonianum</name>
    <dbReference type="NCBI Taxonomy" id="479676"/>
    <lineage>
        <taxon>Eukaryota</taxon>
        <taxon>Viridiplantae</taxon>
        <taxon>Streptophyta</taxon>
        <taxon>Embryophyta</taxon>
        <taxon>Tracheophyta</taxon>
        <taxon>Spermatophyta</taxon>
        <taxon>Magnoliopsida</taxon>
        <taxon>eudicotyledons</taxon>
        <taxon>Gunneridae</taxon>
        <taxon>Pentapetalae</taxon>
        <taxon>asterids</taxon>
        <taxon>Ericales</taxon>
        <taxon>Ericaceae</taxon>
        <taxon>Ericoideae</taxon>
        <taxon>Rhodoreae</taxon>
        <taxon>Rhododendron</taxon>
    </lineage>
</organism>
<evidence type="ECO:0000313" key="12">
    <source>
        <dbReference type="EMBL" id="KAG5543523.1"/>
    </source>
</evidence>
<proteinExistence type="predicted"/>
<evidence type="ECO:0000256" key="9">
    <source>
        <dbReference type="SAM" id="SignalP"/>
    </source>
</evidence>
<feature type="domain" description="Bulb-type lectin" evidence="10">
    <location>
        <begin position="664"/>
        <end position="793"/>
    </location>
</feature>
<dbReference type="CDD" id="cd00028">
    <property type="entry name" value="B_lectin"/>
    <property type="match status" value="1"/>
</dbReference>
<comment type="subcellular location">
    <subcellularLocation>
        <location evidence="1">Membrane</location>
        <topology evidence="1">Single-pass membrane protein</topology>
    </subcellularLocation>
</comment>
<dbReference type="PROSITE" id="PS50927">
    <property type="entry name" value="BULB_LECTIN"/>
    <property type="match status" value="2"/>
</dbReference>
<keyword evidence="7" id="KW-0325">Glycoprotein</keyword>
<dbReference type="Gene3D" id="3.30.200.20">
    <property type="entry name" value="Phosphorylase Kinase, domain 1"/>
    <property type="match status" value="1"/>
</dbReference>
<dbReference type="Pfam" id="PF00954">
    <property type="entry name" value="S_locus_glycop"/>
    <property type="match status" value="2"/>
</dbReference>
<protein>
    <recommendedName>
        <fullName evidence="14">Non-specific serine/threonine protein kinase</fullName>
    </recommendedName>
</protein>
<dbReference type="GO" id="GO:0048544">
    <property type="term" value="P:recognition of pollen"/>
    <property type="evidence" value="ECO:0007669"/>
    <property type="project" value="InterPro"/>
</dbReference>
<feature type="domain" description="Apple" evidence="11">
    <location>
        <begin position="338"/>
        <end position="421"/>
    </location>
</feature>
<dbReference type="InterPro" id="IPR000858">
    <property type="entry name" value="S_locus_glycoprot_dom"/>
</dbReference>
<evidence type="ECO:0000256" key="4">
    <source>
        <dbReference type="ARBA" id="ARBA00022989"/>
    </source>
</evidence>
<dbReference type="Pfam" id="PF01453">
    <property type="entry name" value="B_lectin"/>
    <property type="match status" value="2"/>
</dbReference>
<keyword evidence="2 8" id="KW-0812">Transmembrane</keyword>
<evidence type="ECO:0000259" key="10">
    <source>
        <dbReference type="PROSITE" id="PS50927"/>
    </source>
</evidence>
<keyword evidence="13" id="KW-1185">Reference proteome</keyword>
<dbReference type="SUPFAM" id="SSF51110">
    <property type="entry name" value="alpha-D-mannose-specific plant lectins"/>
    <property type="match status" value="2"/>
</dbReference>
<keyword evidence="4 8" id="KW-1133">Transmembrane helix</keyword>
<evidence type="ECO:0000256" key="3">
    <source>
        <dbReference type="ARBA" id="ARBA00022729"/>
    </source>
</evidence>
<dbReference type="InterPro" id="IPR001480">
    <property type="entry name" value="Bulb-type_lectin_dom"/>
</dbReference>
<feature type="domain" description="Bulb-type lectin" evidence="10">
    <location>
        <begin position="27"/>
        <end position="149"/>
    </location>
</feature>
<dbReference type="InterPro" id="IPR003609">
    <property type="entry name" value="Pan_app"/>
</dbReference>
<feature type="signal peptide" evidence="9">
    <location>
        <begin position="1"/>
        <end position="22"/>
    </location>
</feature>
<sequence length="854" mass="95991">MDTPILVLIISLLLSSLPPLFSISSLNDTLPTSSSLSVSDFLISENGIFSAGFYSVGENAYCFSIWFTESTSDGNLTVVWMANRDQPVNGRRSKLSLLKSGNLKLTDAAQFLVWSTNTKSISPLNLQLLNTGNLVLQNQNASMKVWESFDSPTDTLLPNQTISRNSKLVSSRSHKNFSSGFYALFFDYDNVLRLLFDGAEASSLYWPDPGLVSWEAGRSTYNNSPTAAFNSSGYFRSSDDFKFKASDYGIGVWRRLRMDVDGNVRLYSLDEEKRIWRVSWQAISQPCKIHGVCGPNAMCNYHHLGENAGRRCSCLPGYEAKNLTDWSFGCEPEFNLSCNAAESGFIELPHTEFYGYDFKFCRNCTYARCEEVCLESCKCYGFNFRFNDDSGSGYYNCYPKSLLLNGYRSPSFGDPFYLRLPKASVTFNATRKQEIGLHCPPTTQNLTLDRGYKKPKENRMLQFMVWFASAFGGFEIICICFVWLLLYKTQQRSSENTQSYLQVVSGFRKFTYAELKKATRNFREEIGRGGSGIVYKGRGLVKWVREKMNGNGENELWLEEIIDPVMKGKCDLRKMGILVQVALECVKEDKDARPTMSQKQRPQRFISLYIFATTIPRKRTNPHTAPTIPATTIVYTLTMDTPIPIVLISLLLSSLPLFSISSPHDTLPTSSSLFVSDVLISPNGIFSASFHSVGENAYCFSMWFTEPTSDGNLTAVWMSNRDQPVNGKRSKLSLLKSGNLILTDAAQFTVWSTNTKSISSLQLQLNSQSGYFRSSGDFEFKASDYGIGAWRILKMDVDGNVRLYSLDEGKRIWSVSWQAMSQPCKIHGVCGPNAMCNYDYPEENAGQRCSCLPG</sequence>
<dbReference type="PANTHER" id="PTHR47974">
    <property type="entry name" value="OS07G0415500 PROTEIN"/>
    <property type="match status" value="1"/>
</dbReference>
<dbReference type="GO" id="GO:0016020">
    <property type="term" value="C:membrane"/>
    <property type="evidence" value="ECO:0007669"/>
    <property type="project" value="UniProtKB-SubCell"/>
</dbReference>
<keyword evidence="5 8" id="KW-0472">Membrane</keyword>
<dbReference type="FunFam" id="2.90.10.30:FF:000003">
    <property type="entry name" value="Os04g0303100 protein"/>
    <property type="match status" value="1"/>
</dbReference>
<evidence type="ECO:0000256" key="5">
    <source>
        <dbReference type="ARBA" id="ARBA00023136"/>
    </source>
</evidence>
<evidence type="ECO:0000256" key="1">
    <source>
        <dbReference type="ARBA" id="ARBA00004167"/>
    </source>
</evidence>
<keyword evidence="3 9" id="KW-0732">Signal</keyword>
<comment type="caution">
    <text evidence="12">The sequence shown here is derived from an EMBL/GenBank/DDBJ whole genome shotgun (WGS) entry which is preliminary data.</text>
</comment>
<accession>A0AAV6JTN4</accession>
<evidence type="ECO:0000256" key="6">
    <source>
        <dbReference type="ARBA" id="ARBA00023157"/>
    </source>
</evidence>
<evidence type="ECO:0000256" key="2">
    <source>
        <dbReference type="ARBA" id="ARBA00022692"/>
    </source>
</evidence>
<evidence type="ECO:0000256" key="7">
    <source>
        <dbReference type="ARBA" id="ARBA00023180"/>
    </source>
</evidence>
<gene>
    <name evidence="12" type="ORF">RHGRI_016304</name>
</gene>
<keyword evidence="6" id="KW-1015">Disulfide bond</keyword>
<dbReference type="Gene3D" id="2.90.10.10">
    <property type="entry name" value="Bulb-type lectin domain"/>
    <property type="match status" value="2"/>
</dbReference>
<evidence type="ECO:0008006" key="14">
    <source>
        <dbReference type="Google" id="ProtNLM"/>
    </source>
</evidence>